<dbReference type="EMBL" id="MNYI01000040">
    <property type="protein sequence ID" value="OIP42708.1"/>
    <property type="molecule type" value="Genomic_DNA"/>
</dbReference>
<comment type="caution">
    <text evidence="1">The sequence shown here is derived from an EMBL/GenBank/DDBJ whole genome shotgun (WGS) entry which is preliminary data.</text>
</comment>
<evidence type="ECO:0000313" key="2">
    <source>
        <dbReference type="Proteomes" id="UP000183085"/>
    </source>
</evidence>
<accession>A0A1J5E2S4</accession>
<evidence type="ECO:0000313" key="1">
    <source>
        <dbReference type="EMBL" id="OIP42708.1"/>
    </source>
</evidence>
<dbReference type="Gene3D" id="2.120.10.30">
    <property type="entry name" value="TolB, C-terminal domain"/>
    <property type="match status" value="1"/>
</dbReference>
<dbReference type="STRING" id="1817895.AUJ95_01390"/>
<name>A0A1J5E2S4_9BACT</name>
<reference evidence="1 2" key="1">
    <citation type="journal article" date="2016" name="Environ. Microbiol.">
        <title>Genomic resolution of a cold subsurface aquifer community provides metabolic insights for novel microbes adapted to high CO concentrations.</title>
        <authorList>
            <person name="Probst A.J."/>
            <person name="Castelle C.J."/>
            <person name="Singh A."/>
            <person name="Brown C.T."/>
            <person name="Anantharaman K."/>
            <person name="Sharon I."/>
            <person name="Hug L.A."/>
            <person name="Burstein D."/>
            <person name="Emerson J.B."/>
            <person name="Thomas B.C."/>
            <person name="Banfield J.F."/>
        </authorList>
    </citation>
    <scope>NUCLEOTIDE SEQUENCE [LARGE SCALE GENOMIC DNA]</scope>
    <source>
        <strain evidence="1">CG2_30_40_21</strain>
    </source>
</reference>
<dbReference type="Proteomes" id="UP000183085">
    <property type="component" value="Unassembled WGS sequence"/>
</dbReference>
<sequence>MMKKILGFVWILIVLGFVWNGYVMANDATNLYKSRVLIDAQWGNDYDKFGLLIGKKGQEIEPIGPLTFTVNDKENIYIFDTVNRQVKKFSAEGVYEETIAFNVYGTSICVDKGENLYILNGHTIMQYSNDGLLTNTYEISKDIDLIEGYGQNVFCDMEGNLCVNKIQEIYIVVTSVETKQKSNSKKLLSPSMQKETKKWGLPGNKLNDYFAVKWIDSHNMTIRALYDNKDLTLSRAPLKEISTKTQDSFGGVLFLGQDNHDAIYIETERITSDNYVHLEVKKYDLKGNMLAEIELPNDYLTPIYKKIAIDSQGNIYHLLTTPEGVIVVKWQQILEKEDK</sequence>
<organism evidence="1 2">
    <name type="scientific">Candidatus Desantisbacteria bacterium CG2_30_40_21</name>
    <dbReference type="NCBI Taxonomy" id="1817895"/>
    <lineage>
        <taxon>Bacteria</taxon>
        <taxon>Candidatus Desantisiibacteriota</taxon>
    </lineage>
</organism>
<evidence type="ECO:0008006" key="3">
    <source>
        <dbReference type="Google" id="ProtNLM"/>
    </source>
</evidence>
<gene>
    <name evidence="1" type="ORF">AUJ95_01390</name>
</gene>
<proteinExistence type="predicted"/>
<protein>
    <recommendedName>
        <fullName evidence="3">6-bladed beta-propeller</fullName>
    </recommendedName>
</protein>
<dbReference type="AlphaFoldDB" id="A0A1J5E2S4"/>
<dbReference type="InterPro" id="IPR011042">
    <property type="entry name" value="6-blade_b-propeller_TolB-like"/>
</dbReference>
<dbReference type="SUPFAM" id="SSF101898">
    <property type="entry name" value="NHL repeat"/>
    <property type="match status" value="1"/>
</dbReference>